<feature type="coiled-coil region" evidence="1">
    <location>
        <begin position="138"/>
        <end position="181"/>
    </location>
</feature>
<dbReference type="AlphaFoldDB" id="A0A935T3Y8"/>
<organism evidence="2 3">
    <name type="scientific">Candidatus Accumulibacter affinis</name>
    <dbReference type="NCBI Taxonomy" id="2954384"/>
    <lineage>
        <taxon>Bacteria</taxon>
        <taxon>Pseudomonadati</taxon>
        <taxon>Pseudomonadota</taxon>
        <taxon>Betaproteobacteria</taxon>
        <taxon>Candidatus Accumulibacter</taxon>
    </lineage>
</organism>
<protein>
    <submittedName>
        <fullName evidence="2">Uncharacterized protein</fullName>
    </submittedName>
</protein>
<proteinExistence type="predicted"/>
<dbReference type="EMBL" id="JADJOT010000001">
    <property type="protein sequence ID" value="MBK7952538.1"/>
    <property type="molecule type" value="Genomic_DNA"/>
</dbReference>
<sequence length="308" mass="33651">MIRSILYLDEQKLYSLSSQVLEGLTEYLLTETSSASEESETQKGPVASGKVLADAMKRSSTSVERRVLHDHALALFEDKLLASGQVVNVVNAPGSSNQVLKSFIRVAAPASFIDAEKLNNLLGMFNRIGEALAYVTNNENIQAAHAALEAAKTGLKDKTKLAQLTKQAKELTDAAHLAKASGLYQDPKFLENLSLLTNFAFSDQLEVQQRVDDLLYSTPLKRDCLREPEGLLIRKYSRKTEKSLVVLGLVTQTAIPTNTKTAGPDFKPANMKEAVTNMVDHIAAMESSLSGKIEREVVIDPIAVYVSL</sequence>
<reference evidence="2 3" key="1">
    <citation type="submission" date="2020-10" db="EMBL/GenBank/DDBJ databases">
        <title>Connecting structure to function with the recovery of over 1000 high-quality activated sludge metagenome-assembled genomes encoding full-length rRNA genes using long-read sequencing.</title>
        <authorList>
            <person name="Singleton C.M."/>
            <person name="Petriglieri F."/>
            <person name="Kristensen J.M."/>
            <person name="Kirkegaard R.H."/>
            <person name="Michaelsen T.Y."/>
            <person name="Andersen M.H."/>
            <person name="Karst S.M."/>
            <person name="Dueholm M.S."/>
            <person name="Nielsen P.H."/>
            <person name="Albertsen M."/>
        </authorList>
    </citation>
    <scope>NUCLEOTIDE SEQUENCE [LARGE SCALE GENOMIC DNA]</scope>
    <source>
        <strain evidence="2">Fred_18-Q3-R57-64_BAT3C.720</strain>
    </source>
</reference>
<keyword evidence="1" id="KW-0175">Coiled coil</keyword>
<evidence type="ECO:0000256" key="1">
    <source>
        <dbReference type="SAM" id="Coils"/>
    </source>
</evidence>
<dbReference type="Proteomes" id="UP000706151">
    <property type="component" value="Unassembled WGS sequence"/>
</dbReference>
<dbReference type="Pfam" id="PF19952">
    <property type="entry name" value="DUF6414"/>
    <property type="match status" value="1"/>
</dbReference>
<accession>A0A935T3Y8</accession>
<name>A0A935T3Y8_9PROT</name>
<comment type="caution">
    <text evidence="2">The sequence shown here is derived from an EMBL/GenBank/DDBJ whole genome shotgun (WGS) entry which is preliminary data.</text>
</comment>
<dbReference type="InterPro" id="IPR045633">
    <property type="entry name" value="DUF6414"/>
</dbReference>
<evidence type="ECO:0000313" key="2">
    <source>
        <dbReference type="EMBL" id="MBK7952538.1"/>
    </source>
</evidence>
<gene>
    <name evidence="2" type="ORF">IPK02_00355</name>
</gene>
<evidence type="ECO:0000313" key="3">
    <source>
        <dbReference type="Proteomes" id="UP000706151"/>
    </source>
</evidence>